<feature type="domain" description="Thiamine pyrophosphate enzyme N-terminal TPP-binding" evidence="6">
    <location>
        <begin position="4"/>
        <end position="120"/>
    </location>
</feature>
<evidence type="ECO:0000313" key="10">
    <source>
        <dbReference type="Proteomes" id="UP001276761"/>
    </source>
</evidence>
<dbReference type="NCBIfam" id="NF008431">
    <property type="entry name" value="PRK11269.1"/>
    <property type="match status" value="1"/>
</dbReference>
<organism evidence="7 10">
    <name type="scientific">Vreelandella alkaliphila</name>
    <dbReference type="NCBI Taxonomy" id="272774"/>
    <lineage>
        <taxon>Bacteria</taxon>
        <taxon>Pseudomonadati</taxon>
        <taxon>Pseudomonadota</taxon>
        <taxon>Gammaproteobacteria</taxon>
        <taxon>Oceanospirillales</taxon>
        <taxon>Halomonadaceae</taxon>
        <taxon>Vreelandella</taxon>
    </lineage>
</organism>
<keyword evidence="2 3" id="KW-0786">Thiamine pyrophosphate</keyword>
<dbReference type="EC" id="4.1.1.47" evidence="7"/>
<dbReference type="AlphaFoldDB" id="A0AAJ2S3L6"/>
<evidence type="ECO:0000256" key="3">
    <source>
        <dbReference type="RuleBase" id="RU362132"/>
    </source>
</evidence>
<dbReference type="InterPro" id="IPR011766">
    <property type="entry name" value="TPP_enzyme_TPP-bd"/>
</dbReference>
<dbReference type="GO" id="GO:0000287">
    <property type="term" value="F:magnesium ion binding"/>
    <property type="evidence" value="ECO:0007669"/>
    <property type="project" value="InterPro"/>
</dbReference>
<evidence type="ECO:0000313" key="7">
    <source>
        <dbReference type="EMBL" id="MDX5979246.1"/>
    </source>
</evidence>
<dbReference type="FunFam" id="3.40.50.1220:FF:000008">
    <property type="entry name" value="Acetolactate synthase"/>
    <property type="match status" value="1"/>
</dbReference>
<protein>
    <submittedName>
        <fullName evidence="7">Glyoxylate carboligase</fullName>
        <ecNumber evidence="7">4.1.1.47</ecNumber>
    </submittedName>
</protein>
<dbReference type="Proteomes" id="UP000218675">
    <property type="component" value="Unassembled WGS sequence"/>
</dbReference>
<evidence type="ECO:0000259" key="6">
    <source>
        <dbReference type="Pfam" id="PF02776"/>
    </source>
</evidence>
<evidence type="ECO:0000259" key="5">
    <source>
        <dbReference type="Pfam" id="PF02775"/>
    </source>
</evidence>
<dbReference type="GO" id="GO:0005948">
    <property type="term" value="C:acetolactate synthase complex"/>
    <property type="evidence" value="ECO:0007669"/>
    <property type="project" value="TreeGrafter"/>
</dbReference>
<dbReference type="RefSeq" id="WP_038483187.1">
    <property type="nucleotide sequence ID" value="NZ_CANKXH010000015.1"/>
</dbReference>
<dbReference type="PANTHER" id="PTHR18968">
    <property type="entry name" value="THIAMINE PYROPHOSPHATE ENZYMES"/>
    <property type="match status" value="1"/>
</dbReference>
<dbReference type="NCBIfam" id="TIGR01504">
    <property type="entry name" value="glyox_carbo_lig"/>
    <property type="match status" value="1"/>
</dbReference>
<dbReference type="GO" id="GO:0009097">
    <property type="term" value="P:isoleucine biosynthetic process"/>
    <property type="evidence" value="ECO:0007669"/>
    <property type="project" value="TreeGrafter"/>
</dbReference>
<dbReference type="Pfam" id="PF00205">
    <property type="entry name" value="TPP_enzyme_M"/>
    <property type="match status" value="1"/>
</dbReference>
<dbReference type="GO" id="GO:0030976">
    <property type="term" value="F:thiamine pyrophosphate binding"/>
    <property type="evidence" value="ECO:0007669"/>
    <property type="project" value="InterPro"/>
</dbReference>
<evidence type="ECO:0000313" key="8">
    <source>
        <dbReference type="EMBL" id="PAU70429.1"/>
    </source>
</evidence>
<dbReference type="GO" id="GO:0050660">
    <property type="term" value="F:flavin adenine dinucleotide binding"/>
    <property type="evidence" value="ECO:0007669"/>
    <property type="project" value="TreeGrafter"/>
</dbReference>
<dbReference type="InterPro" id="IPR012000">
    <property type="entry name" value="Thiamin_PyroP_enz_cen_dom"/>
</dbReference>
<dbReference type="InterPro" id="IPR006397">
    <property type="entry name" value="Glyox_carbo_lig"/>
</dbReference>
<dbReference type="GO" id="GO:0009099">
    <property type="term" value="P:L-valine biosynthetic process"/>
    <property type="evidence" value="ECO:0007669"/>
    <property type="project" value="TreeGrafter"/>
</dbReference>
<proteinExistence type="inferred from homology"/>
<dbReference type="SUPFAM" id="SSF52518">
    <property type="entry name" value="Thiamin diphosphate-binding fold (THDP-binding)"/>
    <property type="match status" value="2"/>
</dbReference>
<dbReference type="FunFam" id="3.40.50.970:FF:000007">
    <property type="entry name" value="Acetolactate synthase"/>
    <property type="match status" value="1"/>
</dbReference>
<comment type="caution">
    <text evidence="7">The sequence shown here is derived from an EMBL/GenBank/DDBJ whole genome shotgun (WGS) entry which is preliminary data.</text>
</comment>
<dbReference type="InterPro" id="IPR029035">
    <property type="entry name" value="DHS-like_NAD/FAD-binding_dom"/>
</dbReference>
<gene>
    <name evidence="7" type="primary">gcl</name>
    <name evidence="8" type="ORF">CK497_17540</name>
    <name evidence="7" type="ORF">SIL78_17010</name>
</gene>
<dbReference type="Gene3D" id="3.40.50.970">
    <property type="match status" value="2"/>
</dbReference>
<dbReference type="PANTHER" id="PTHR18968:SF14">
    <property type="entry name" value="GLYOXYLATE CARBOLIGASE"/>
    <property type="match status" value="1"/>
</dbReference>
<comment type="similarity">
    <text evidence="1 3">Belongs to the TPP enzyme family.</text>
</comment>
<dbReference type="Proteomes" id="UP001276761">
    <property type="component" value="Unassembled WGS sequence"/>
</dbReference>
<dbReference type="Gene3D" id="3.40.50.1220">
    <property type="entry name" value="TPP-binding domain"/>
    <property type="match status" value="1"/>
</dbReference>
<feature type="domain" description="Thiamine pyrophosphate enzyme TPP-binding" evidence="5">
    <location>
        <begin position="393"/>
        <end position="557"/>
    </location>
</feature>
<dbReference type="InterPro" id="IPR029061">
    <property type="entry name" value="THDP-binding"/>
</dbReference>
<reference evidence="7" key="2">
    <citation type="submission" date="2023-11" db="EMBL/GenBank/DDBJ databases">
        <title>MicrobeMod: A computational toolkit for identifying prokaryotic methylation and restriction-modification with nanopore sequencing.</title>
        <authorList>
            <person name="Crits-Christoph A."/>
            <person name="Kang S.C."/>
            <person name="Lee H."/>
            <person name="Ostrov N."/>
        </authorList>
    </citation>
    <scope>NUCLEOTIDE SEQUENCE</scope>
    <source>
        <strain evidence="7">ATCC BAA-953</strain>
    </source>
</reference>
<evidence type="ECO:0000259" key="4">
    <source>
        <dbReference type="Pfam" id="PF00205"/>
    </source>
</evidence>
<dbReference type="SUPFAM" id="SSF52467">
    <property type="entry name" value="DHS-like NAD/FAD-binding domain"/>
    <property type="match status" value="1"/>
</dbReference>
<feature type="domain" description="Thiamine pyrophosphate enzyme central" evidence="4">
    <location>
        <begin position="193"/>
        <end position="327"/>
    </location>
</feature>
<name>A0AAJ2S3L6_9GAMM</name>
<keyword evidence="7" id="KW-0456">Lyase</keyword>
<evidence type="ECO:0000313" key="9">
    <source>
        <dbReference type="Proteomes" id="UP000218675"/>
    </source>
</evidence>
<evidence type="ECO:0000256" key="2">
    <source>
        <dbReference type="ARBA" id="ARBA00023052"/>
    </source>
</evidence>
<keyword evidence="9" id="KW-1185">Reference proteome</keyword>
<dbReference type="Pfam" id="PF02775">
    <property type="entry name" value="TPP_enzyme_C"/>
    <property type="match status" value="1"/>
</dbReference>
<dbReference type="Pfam" id="PF02776">
    <property type="entry name" value="TPP_enzyme_N"/>
    <property type="match status" value="1"/>
</dbReference>
<evidence type="ECO:0000256" key="1">
    <source>
        <dbReference type="ARBA" id="ARBA00007812"/>
    </source>
</evidence>
<accession>A0AAJ2S3L6</accession>
<dbReference type="GeneID" id="303167231"/>
<dbReference type="InterPro" id="IPR012001">
    <property type="entry name" value="Thiamin_PyroP_enz_TPP-bd_dom"/>
</dbReference>
<dbReference type="CDD" id="cd07035">
    <property type="entry name" value="TPP_PYR_POX_like"/>
    <property type="match status" value="1"/>
</dbReference>
<dbReference type="EMBL" id="JAWXXT010000001">
    <property type="protein sequence ID" value="MDX5979246.1"/>
    <property type="molecule type" value="Genomic_DNA"/>
</dbReference>
<dbReference type="GO" id="GO:0009436">
    <property type="term" value="P:glyoxylate catabolic process"/>
    <property type="evidence" value="ECO:0007669"/>
    <property type="project" value="InterPro"/>
</dbReference>
<dbReference type="EMBL" id="NSKA01000009">
    <property type="protein sequence ID" value="PAU70429.1"/>
    <property type="molecule type" value="Genomic_DNA"/>
</dbReference>
<dbReference type="InterPro" id="IPR045229">
    <property type="entry name" value="TPP_enz"/>
</dbReference>
<dbReference type="GO" id="GO:0009028">
    <property type="term" value="F:tartronate-semialdehyde synthase activity"/>
    <property type="evidence" value="ECO:0007669"/>
    <property type="project" value="UniProtKB-EC"/>
</dbReference>
<reference evidence="8 9" key="1">
    <citation type="submission" date="2017-08" db="EMBL/GenBank/DDBJ databases">
        <title>Halomonas binhaiensis sp. nov., isolated from saline alkaline soil.</title>
        <authorList>
            <person name="Wang D."/>
            <person name="Zhang G."/>
        </authorList>
    </citation>
    <scope>NUCLEOTIDE SEQUENCE [LARGE SCALE GENOMIC DNA]</scope>
    <source>
        <strain evidence="8 9">WN018</strain>
    </source>
</reference>
<sequence length="595" mass="64768">MAKMTAAEAAIHVLKKEGVDVAFGVPGAAINPFYAAMRKVGGVDHVLARHVEGASHMAEGYTRTTAGNIGVCIGTSGPAGTDMITGLYSASADSIPILCITGQAPRAKMHKEDFQAVDIQTIAGPVTKWSVTVMEPAQVPRAFQKAFQLMRSSRPGPVLIDLPIDVQMSEIEFDPDTYESLPAYKPSASRAQIEKALTMLNEADKPLIVAGGGIINADAAEQLVEFAELTGVPVIPTLMGWGTIPDDHPLMAGMVGLQTSHRYGNATMLASDFVMGIGNRWANRHTGNVETYTKDRKFVHVDIEPTQIGRIFGPDYGIVSDAKLALDLFIDVAREMKASGQLKNRSAWAQECQERKRTLLRKTHFDNVPVKPQRVYEEMNKVFGKNARYISTIGLSQIAGAQFLHVYKPRHWINCGQAGPLGWTVPAALGVCRADPDAEVVALSGDYDFQFMVEELAVGAQFNLPYIHVLVNNSYLGLIRQAQRGFDMDYCVQLSFKNINYTDEEAALAEYGVDHVSVAEGLGCKALRVTTPDEIAPALEKARELMRQYRVPVVVEIILERVTNISMGTDLDGVNEFEALAENLTDAPSSIASLT</sequence>